<gene>
    <name evidence="4" type="ORF">FHS88_000503</name>
</gene>
<comment type="caution">
    <text evidence="4">The sequence shown here is derived from an EMBL/GenBank/DDBJ whole genome shotgun (WGS) entry which is preliminary data.</text>
</comment>
<name>A0A840Y2D5_9PROT</name>
<dbReference type="Pfam" id="PF02636">
    <property type="entry name" value="Methyltransf_28"/>
    <property type="match status" value="1"/>
</dbReference>
<evidence type="ECO:0000256" key="1">
    <source>
        <dbReference type="ARBA" id="ARBA00022603"/>
    </source>
</evidence>
<reference evidence="4 5" key="1">
    <citation type="submission" date="2020-08" db="EMBL/GenBank/DDBJ databases">
        <title>Genomic Encyclopedia of Type Strains, Phase IV (KMG-IV): sequencing the most valuable type-strain genomes for metagenomic binning, comparative biology and taxonomic classification.</title>
        <authorList>
            <person name="Goeker M."/>
        </authorList>
    </citation>
    <scope>NUCLEOTIDE SEQUENCE [LARGE SCALE GENOMIC DNA]</scope>
    <source>
        <strain evidence="4 5">DSM 25895</strain>
    </source>
</reference>
<proteinExistence type="predicted"/>
<dbReference type="AlphaFoldDB" id="A0A840Y2D5"/>
<accession>A0A840Y2D5</accession>
<dbReference type="SUPFAM" id="SSF53335">
    <property type="entry name" value="S-adenosyl-L-methionine-dependent methyltransferases"/>
    <property type="match status" value="1"/>
</dbReference>
<dbReference type="InterPro" id="IPR029063">
    <property type="entry name" value="SAM-dependent_MTases_sf"/>
</dbReference>
<dbReference type="InterPro" id="IPR038375">
    <property type="entry name" value="NDUFAF7_sf"/>
</dbReference>
<evidence type="ECO:0000313" key="5">
    <source>
        <dbReference type="Proteomes" id="UP000562254"/>
    </source>
</evidence>
<dbReference type="EMBL" id="JACIJE010000001">
    <property type="protein sequence ID" value="MBB5688393.1"/>
    <property type="molecule type" value="Genomic_DNA"/>
</dbReference>
<evidence type="ECO:0000256" key="2">
    <source>
        <dbReference type="ARBA" id="ARBA00022679"/>
    </source>
</evidence>
<dbReference type="InterPro" id="IPR003788">
    <property type="entry name" value="NDUFAF7"/>
</dbReference>
<dbReference type="PANTHER" id="PTHR12049:SF7">
    <property type="entry name" value="PROTEIN ARGININE METHYLTRANSFERASE NDUFAF7, MITOCHONDRIAL"/>
    <property type="match status" value="1"/>
</dbReference>
<dbReference type="GO" id="GO:0035243">
    <property type="term" value="F:protein-arginine omega-N symmetric methyltransferase activity"/>
    <property type="evidence" value="ECO:0007669"/>
    <property type="project" value="TreeGrafter"/>
</dbReference>
<evidence type="ECO:0000256" key="3">
    <source>
        <dbReference type="SAM" id="MobiDB-lite"/>
    </source>
</evidence>
<evidence type="ECO:0000313" key="4">
    <source>
        <dbReference type="EMBL" id="MBB5688393.1"/>
    </source>
</evidence>
<organism evidence="4 5">
    <name type="scientific">Neoroseomonas alkaliterrae</name>
    <dbReference type="NCBI Taxonomy" id="1452450"/>
    <lineage>
        <taxon>Bacteria</taxon>
        <taxon>Pseudomonadati</taxon>
        <taxon>Pseudomonadota</taxon>
        <taxon>Alphaproteobacteria</taxon>
        <taxon>Acetobacterales</taxon>
        <taxon>Acetobacteraceae</taxon>
        <taxon>Neoroseomonas</taxon>
    </lineage>
</organism>
<sequence length="351" mass="36657">MAERRDTSAPEGPDSSTAEAPERLDRFMARAARAYYAGREPFGAGGDFITAPEMTQAFGECLGLWAAIAWQGMGRPDPVLLVELGPGRGTLMADALRAIAEMAPGFRAALRVHLVETSPRLRQAQADRLGTAVAAWHDDIATLPAGPAIVLANEFLDALPIRQFVRRGGAWMERFVTEGHFEERPATDAPPLPAAAEEGAIQEVNEPARAVVGALAGRIAAQGGVALFLDYGPEKGGLGDSLQAMTRQGSADPLGEPGAADVTAHVDFAALASVASGAGTTVLGPLPQGVFLARLGLFTRAAMLARMDPAGAGRHLAAAQRLAAPEHMGRLFKALCLCHPGLPPLPGFEDP</sequence>
<dbReference type="GO" id="GO:0032259">
    <property type="term" value="P:methylation"/>
    <property type="evidence" value="ECO:0007669"/>
    <property type="project" value="UniProtKB-KW"/>
</dbReference>
<protein>
    <submittedName>
        <fullName evidence="4">SAM-dependent MidA family methyltransferase</fullName>
    </submittedName>
</protein>
<keyword evidence="5" id="KW-1185">Reference proteome</keyword>
<dbReference type="Gene3D" id="3.40.50.12710">
    <property type="match status" value="1"/>
</dbReference>
<keyword evidence="1 4" id="KW-0489">Methyltransferase</keyword>
<feature type="region of interest" description="Disordered" evidence="3">
    <location>
        <begin position="1"/>
        <end position="22"/>
    </location>
</feature>
<keyword evidence="2 4" id="KW-0808">Transferase</keyword>
<dbReference type="RefSeq" id="WP_184480950.1">
    <property type="nucleotide sequence ID" value="NZ_JAAEDJ010000150.1"/>
</dbReference>
<dbReference type="Proteomes" id="UP000562254">
    <property type="component" value="Unassembled WGS sequence"/>
</dbReference>
<dbReference type="PANTHER" id="PTHR12049">
    <property type="entry name" value="PROTEIN ARGININE METHYLTRANSFERASE NDUFAF7, MITOCHONDRIAL"/>
    <property type="match status" value="1"/>
</dbReference>